<evidence type="ECO:0000256" key="12">
    <source>
        <dbReference type="RuleBase" id="RU003719"/>
    </source>
</evidence>
<dbReference type="InterPro" id="IPR036291">
    <property type="entry name" value="NAD(P)-bd_dom_sf"/>
</dbReference>
<dbReference type="OrthoDB" id="9805416at2"/>
<proteinExistence type="inferred from homology"/>
<dbReference type="GO" id="GO:0051287">
    <property type="term" value="F:NAD binding"/>
    <property type="evidence" value="ECO:0007669"/>
    <property type="project" value="InterPro"/>
</dbReference>
<keyword evidence="8" id="KW-0520">NAD</keyword>
<dbReference type="SUPFAM" id="SSF55021">
    <property type="entry name" value="ACT-like"/>
    <property type="match status" value="1"/>
</dbReference>
<dbReference type="SUPFAM" id="SSF52283">
    <property type="entry name" value="Formate/glycerate dehydrogenase catalytic domain-like"/>
    <property type="match status" value="1"/>
</dbReference>
<comment type="catalytic activity">
    <reaction evidence="10">
        <text>(R)-2-hydroxyglutarate + NAD(+) = 2-oxoglutarate + NADH + H(+)</text>
        <dbReference type="Rhea" id="RHEA:49612"/>
        <dbReference type="ChEBI" id="CHEBI:15378"/>
        <dbReference type="ChEBI" id="CHEBI:15801"/>
        <dbReference type="ChEBI" id="CHEBI:16810"/>
        <dbReference type="ChEBI" id="CHEBI:57540"/>
        <dbReference type="ChEBI" id="CHEBI:57945"/>
        <dbReference type="EC" id="1.1.1.399"/>
    </reaction>
</comment>
<dbReference type="EMBL" id="VIKS01000003">
    <property type="protein sequence ID" value="TQV88873.1"/>
    <property type="molecule type" value="Genomic_DNA"/>
</dbReference>
<comment type="similarity">
    <text evidence="3 12">Belongs to the D-isomer specific 2-hydroxyacid dehydrogenase family.</text>
</comment>
<evidence type="ECO:0000256" key="6">
    <source>
        <dbReference type="ARBA" id="ARBA00021582"/>
    </source>
</evidence>
<dbReference type="CDD" id="cd04901">
    <property type="entry name" value="ACT_3PGDH"/>
    <property type="match status" value="1"/>
</dbReference>
<dbReference type="NCBIfam" id="NF008759">
    <property type="entry name" value="PRK11790.1"/>
    <property type="match status" value="1"/>
</dbReference>
<keyword evidence="15" id="KW-1185">Reference proteome</keyword>
<protein>
    <recommendedName>
        <fullName evidence="6">D-3-phosphoglycerate dehydrogenase</fullName>
        <ecNumber evidence="4">1.1.1.399</ecNumber>
        <ecNumber evidence="5">1.1.1.95</ecNumber>
    </recommendedName>
    <alternativeName>
        <fullName evidence="9">2-oxoglutarate reductase</fullName>
    </alternativeName>
</protein>
<evidence type="ECO:0000256" key="3">
    <source>
        <dbReference type="ARBA" id="ARBA00005854"/>
    </source>
</evidence>
<dbReference type="PANTHER" id="PTHR43761:SF1">
    <property type="entry name" value="D-ISOMER SPECIFIC 2-HYDROXYACID DEHYDROGENASE CATALYTIC DOMAIN-CONTAINING PROTEIN-RELATED"/>
    <property type="match status" value="1"/>
</dbReference>
<dbReference type="Gene3D" id="3.30.70.260">
    <property type="match status" value="1"/>
</dbReference>
<feature type="domain" description="ACT" evidence="13">
    <location>
        <begin position="359"/>
        <end position="428"/>
    </location>
</feature>
<dbReference type="EC" id="1.1.1.399" evidence="4"/>
<keyword evidence="7 12" id="KW-0560">Oxidoreductase</keyword>
<comment type="pathway">
    <text evidence="2">Amino-acid biosynthesis; L-serine biosynthesis; L-serine from 3-phospho-D-glycerate: step 1/3.</text>
</comment>
<evidence type="ECO:0000256" key="7">
    <source>
        <dbReference type="ARBA" id="ARBA00023002"/>
    </source>
</evidence>
<accession>A0A545UHI4</accession>
<dbReference type="Pfam" id="PF02826">
    <property type="entry name" value="2-Hacid_dh_C"/>
    <property type="match status" value="1"/>
</dbReference>
<evidence type="ECO:0000313" key="15">
    <source>
        <dbReference type="Proteomes" id="UP000315439"/>
    </source>
</evidence>
<comment type="caution">
    <text evidence="14">The sequence shown here is derived from an EMBL/GenBank/DDBJ whole genome shotgun (WGS) entry which is preliminary data.</text>
</comment>
<dbReference type="GO" id="GO:0004617">
    <property type="term" value="F:phosphoglycerate dehydrogenase activity"/>
    <property type="evidence" value="ECO:0007669"/>
    <property type="project" value="UniProtKB-EC"/>
</dbReference>
<name>A0A545UHI4_9GAMM</name>
<dbReference type="SUPFAM" id="SSF51735">
    <property type="entry name" value="NAD(P)-binding Rossmann-fold domains"/>
    <property type="match status" value="1"/>
</dbReference>
<dbReference type="GO" id="GO:0047545">
    <property type="term" value="F:(S)-2-hydroxyglutarate dehydrogenase activity"/>
    <property type="evidence" value="ECO:0007669"/>
    <property type="project" value="UniProtKB-ARBA"/>
</dbReference>
<dbReference type="UniPathway" id="UPA00135">
    <property type="reaction ID" value="UER00196"/>
</dbReference>
<dbReference type="Pfam" id="PF22629">
    <property type="entry name" value="ACT_AHAS_ss"/>
    <property type="match status" value="1"/>
</dbReference>
<dbReference type="AlphaFoldDB" id="A0A545UHI4"/>
<dbReference type="FunFam" id="3.40.50.720:FF:000041">
    <property type="entry name" value="D-3-phosphoglycerate dehydrogenase"/>
    <property type="match status" value="1"/>
</dbReference>
<evidence type="ECO:0000256" key="1">
    <source>
        <dbReference type="ARBA" id="ARBA00003800"/>
    </source>
</evidence>
<dbReference type="Gene3D" id="3.40.50.720">
    <property type="entry name" value="NAD(P)-binding Rossmann-like Domain"/>
    <property type="match status" value="2"/>
</dbReference>
<evidence type="ECO:0000256" key="11">
    <source>
        <dbReference type="ARBA" id="ARBA00048731"/>
    </source>
</evidence>
<comment type="catalytic activity">
    <reaction evidence="11">
        <text>(2R)-3-phosphoglycerate + NAD(+) = 3-phosphooxypyruvate + NADH + H(+)</text>
        <dbReference type="Rhea" id="RHEA:12641"/>
        <dbReference type="ChEBI" id="CHEBI:15378"/>
        <dbReference type="ChEBI" id="CHEBI:18110"/>
        <dbReference type="ChEBI" id="CHEBI:57540"/>
        <dbReference type="ChEBI" id="CHEBI:57945"/>
        <dbReference type="ChEBI" id="CHEBI:58272"/>
        <dbReference type="EC" id="1.1.1.95"/>
    </reaction>
</comment>
<dbReference type="PROSITE" id="PS00670">
    <property type="entry name" value="D_2_HYDROXYACID_DH_2"/>
    <property type="match status" value="1"/>
</dbReference>
<sequence length="428" mass="46460">MLAALTILHKIRPRKKIVTTQATSFNKDKIKIVLLEGIHASAEKVFRNEGYTNIVTAAKSLPVDELKETLADAHFLGIRSRTQVNPELLSHAPRLAAIGCFCIGTNQVDLEATELRGIPVFNAPFANTRSVAELVLGEMILLLRGVPQKSAAAHRGEWIKSAANSFETRGKILGIVGYGHIGTQTGILAENLGMKVQFFDIESKLALGNARAAESFHQLLETSDVVTFHVPETDLTKNMMDETAFKHVKQGAILINASRGTVVDIDSLANALKTGAVNGAAIDVFPKEPKSNQEEFLSPLREYDNVILTPHVGGSTMEAQANIGIEVSEKLVKYSDNGSTLSSVNLPEVALPSHKGKHRICHIHQNEPGILARINDVFSSNNVNISAQYLQTSANVGYVVTDIDQASSDKAFEALKQIPGTIKTRILY</sequence>
<dbReference type="InterPro" id="IPR050418">
    <property type="entry name" value="D-iso_2-hydroxyacid_DH_PdxB"/>
</dbReference>
<dbReference type="PANTHER" id="PTHR43761">
    <property type="entry name" value="D-ISOMER SPECIFIC 2-HYDROXYACID DEHYDROGENASE FAMILY PROTEIN (AFU_ORTHOLOGUE AFUA_1G13630)"/>
    <property type="match status" value="1"/>
</dbReference>
<dbReference type="InterPro" id="IPR002912">
    <property type="entry name" value="ACT_dom"/>
</dbReference>
<comment type="function">
    <text evidence="1">Catalyzes the reversible oxidation of 3-phospho-D-glycerate to 3-phosphonooxypyruvate, the first step of the phosphorylated L-serine biosynthesis pathway. Also catalyzes the reversible oxidation of 2-hydroxyglutarate to 2-oxoglutarate.</text>
</comment>
<organism evidence="14 15">
    <name type="scientific">Aliikangiella coralliicola</name>
    <dbReference type="NCBI Taxonomy" id="2592383"/>
    <lineage>
        <taxon>Bacteria</taxon>
        <taxon>Pseudomonadati</taxon>
        <taxon>Pseudomonadota</taxon>
        <taxon>Gammaproteobacteria</taxon>
        <taxon>Oceanospirillales</taxon>
        <taxon>Pleioneaceae</taxon>
        <taxon>Aliikangiella</taxon>
    </lineage>
</organism>
<dbReference type="GO" id="GO:0006564">
    <property type="term" value="P:L-serine biosynthetic process"/>
    <property type="evidence" value="ECO:0007669"/>
    <property type="project" value="UniProtKB-ARBA"/>
</dbReference>
<evidence type="ECO:0000256" key="2">
    <source>
        <dbReference type="ARBA" id="ARBA00005216"/>
    </source>
</evidence>
<dbReference type="PROSITE" id="PS00671">
    <property type="entry name" value="D_2_HYDROXYACID_DH_3"/>
    <property type="match status" value="1"/>
</dbReference>
<reference evidence="14 15" key="1">
    <citation type="submission" date="2019-07" db="EMBL/GenBank/DDBJ databases">
        <title>Draft genome for Aliikangiella sp. M105.</title>
        <authorList>
            <person name="Wang G."/>
        </authorList>
    </citation>
    <scope>NUCLEOTIDE SEQUENCE [LARGE SCALE GENOMIC DNA]</scope>
    <source>
        <strain evidence="14 15">M105</strain>
    </source>
</reference>
<evidence type="ECO:0000256" key="5">
    <source>
        <dbReference type="ARBA" id="ARBA00013143"/>
    </source>
</evidence>
<dbReference type="InterPro" id="IPR006140">
    <property type="entry name" value="D-isomer_DH_NAD-bd"/>
</dbReference>
<evidence type="ECO:0000256" key="8">
    <source>
        <dbReference type="ARBA" id="ARBA00023027"/>
    </source>
</evidence>
<dbReference type="InterPro" id="IPR054480">
    <property type="entry name" value="AHAS_small-like_ACT"/>
</dbReference>
<dbReference type="InterPro" id="IPR029753">
    <property type="entry name" value="D-isomer_DH_CS"/>
</dbReference>
<gene>
    <name evidence="14" type="primary">serA</name>
    <name evidence="14" type="ORF">FLL46_04890</name>
</gene>
<dbReference type="EC" id="1.1.1.95" evidence="5"/>
<dbReference type="CDD" id="cd12176">
    <property type="entry name" value="PGDH_3"/>
    <property type="match status" value="1"/>
</dbReference>
<evidence type="ECO:0000259" key="13">
    <source>
        <dbReference type="PROSITE" id="PS51671"/>
    </source>
</evidence>
<evidence type="ECO:0000256" key="4">
    <source>
        <dbReference type="ARBA" id="ARBA00013001"/>
    </source>
</evidence>
<dbReference type="InterPro" id="IPR006139">
    <property type="entry name" value="D-isomer_2_OHA_DH_cat_dom"/>
</dbReference>
<dbReference type="PROSITE" id="PS00065">
    <property type="entry name" value="D_2_HYDROXYACID_DH_1"/>
    <property type="match status" value="1"/>
</dbReference>
<evidence type="ECO:0000256" key="10">
    <source>
        <dbReference type="ARBA" id="ARBA00048126"/>
    </source>
</evidence>
<evidence type="ECO:0000256" key="9">
    <source>
        <dbReference type="ARBA" id="ARBA00030455"/>
    </source>
</evidence>
<evidence type="ECO:0000313" key="14">
    <source>
        <dbReference type="EMBL" id="TQV88873.1"/>
    </source>
</evidence>
<dbReference type="InterPro" id="IPR029752">
    <property type="entry name" value="D-isomer_DH_CS1"/>
</dbReference>
<dbReference type="InterPro" id="IPR045865">
    <property type="entry name" value="ACT-like_dom_sf"/>
</dbReference>
<dbReference type="Proteomes" id="UP000315439">
    <property type="component" value="Unassembled WGS sequence"/>
</dbReference>
<dbReference type="Pfam" id="PF00389">
    <property type="entry name" value="2-Hacid_dh"/>
    <property type="match status" value="1"/>
</dbReference>
<dbReference type="PROSITE" id="PS51671">
    <property type="entry name" value="ACT"/>
    <property type="match status" value="1"/>
</dbReference>